<dbReference type="EMBL" id="BPQH01000013">
    <property type="protein sequence ID" value="GJD51375.1"/>
    <property type="molecule type" value="Genomic_DNA"/>
</dbReference>
<accession>A0ABQ4R121</accession>
<dbReference type="InterPro" id="IPR002347">
    <property type="entry name" value="SDR_fam"/>
</dbReference>
<dbReference type="Gene3D" id="3.40.50.720">
    <property type="entry name" value="NAD(P)-binding Rossmann-like Domain"/>
    <property type="match status" value="1"/>
</dbReference>
<evidence type="ECO:0000256" key="2">
    <source>
        <dbReference type="RuleBase" id="RU000363"/>
    </source>
</evidence>
<evidence type="ECO:0000256" key="1">
    <source>
        <dbReference type="ARBA" id="ARBA00006484"/>
    </source>
</evidence>
<dbReference type="InterPro" id="IPR020904">
    <property type="entry name" value="Sc_DH/Rdtase_CS"/>
</dbReference>
<protein>
    <submittedName>
        <fullName evidence="3">Oxidoreductase UcpA</fullName>
    </submittedName>
</protein>
<dbReference type="SUPFAM" id="SSF51735">
    <property type="entry name" value="NAD(P)-binding Rossmann-fold domains"/>
    <property type="match status" value="1"/>
</dbReference>
<dbReference type="PRINTS" id="PR00081">
    <property type="entry name" value="GDHRDH"/>
</dbReference>
<name>A0ABQ4R121_9HYPH</name>
<gene>
    <name evidence="3" type="primary">ucpA</name>
    <name evidence="3" type="ORF">OPKNFCMD_4129</name>
</gene>
<evidence type="ECO:0000313" key="3">
    <source>
        <dbReference type="EMBL" id="GJD51375.1"/>
    </source>
</evidence>
<dbReference type="Proteomes" id="UP001055167">
    <property type="component" value="Unassembled WGS sequence"/>
</dbReference>
<dbReference type="PANTHER" id="PTHR42760:SF40">
    <property type="entry name" value="3-OXOACYL-[ACYL-CARRIER-PROTEIN] REDUCTASE, CHLOROPLASTIC"/>
    <property type="match status" value="1"/>
</dbReference>
<reference evidence="3" key="1">
    <citation type="journal article" date="2021" name="Front. Microbiol.">
        <title>Comprehensive Comparative Genomics and Phenotyping of Methylobacterium Species.</title>
        <authorList>
            <person name="Alessa O."/>
            <person name="Ogura Y."/>
            <person name="Fujitani Y."/>
            <person name="Takami H."/>
            <person name="Hayashi T."/>
            <person name="Sahin N."/>
            <person name="Tani A."/>
        </authorList>
    </citation>
    <scope>NUCLEOTIDE SEQUENCE</scope>
    <source>
        <strain evidence="3">KCTC 52305</strain>
    </source>
</reference>
<comment type="similarity">
    <text evidence="1 2">Belongs to the short-chain dehydrogenases/reductases (SDR) family.</text>
</comment>
<reference evidence="3" key="2">
    <citation type="submission" date="2021-08" db="EMBL/GenBank/DDBJ databases">
        <authorList>
            <person name="Tani A."/>
            <person name="Ola A."/>
            <person name="Ogura Y."/>
            <person name="Katsura K."/>
            <person name="Hayashi T."/>
        </authorList>
    </citation>
    <scope>NUCLEOTIDE SEQUENCE</scope>
    <source>
        <strain evidence="3">KCTC 52305</strain>
    </source>
</reference>
<proteinExistence type="inferred from homology"/>
<sequence>MVSGAGRGIGRAVAERLAGVGYRVSAGLRDPRRLAPREGWIGCRYEAGEAGAAEAWVAETVARLGRVDVLVNAAGINPKAHFLDADETALEALWAVNARAPLRVIRAAWPHLVAGGEGRVVNLASLSGKRVRNENTGYAMAKFALVALTHAVRLEGWEHGIRATAVCPGFVDTDMTAHVTRQPRDLMSRPDDVAAMIEALVRLPNTASVAELLLNCRHEDML</sequence>
<comment type="caution">
    <text evidence="3">The sequence shown here is derived from an EMBL/GenBank/DDBJ whole genome shotgun (WGS) entry which is preliminary data.</text>
</comment>
<dbReference type="InterPro" id="IPR036291">
    <property type="entry name" value="NAD(P)-bd_dom_sf"/>
</dbReference>
<dbReference type="Pfam" id="PF00106">
    <property type="entry name" value="adh_short"/>
    <property type="match status" value="1"/>
</dbReference>
<dbReference type="PANTHER" id="PTHR42760">
    <property type="entry name" value="SHORT-CHAIN DEHYDROGENASES/REDUCTASES FAMILY MEMBER"/>
    <property type="match status" value="1"/>
</dbReference>
<dbReference type="PRINTS" id="PR00080">
    <property type="entry name" value="SDRFAMILY"/>
</dbReference>
<keyword evidence="4" id="KW-1185">Reference proteome</keyword>
<dbReference type="PROSITE" id="PS00061">
    <property type="entry name" value="ADH_SHORT"/>
    <property type="match status" value="1"/>
</dbReference>
<organism evidence="3 4">
    <name type="scientific">Methylobacterium crusticola</name>
    <dbReference type="NCBI Taxonomy" id="1697972"/>
    <lineage>
        <taxon>Bacteria</taxon>
        <taxon>Pseudomonadati</taxon>
        <taxon>Pseudomonadota</taxon>
        <taxon>Alphaproteobacteria</taxon>
        <taxon>Hyphomicrobiales</taxon>
        <taxon>Methylobacteriaceae</taxon>
        <taxon>Methylobacterium</taxon>
    </lineage>
</organism>
<evidence type="ECO:0000313" key="4">
    <source>
        <dbReference type="Proteomes" id="UP001055167"/>
    </source>
</evidence>